<evidence type="ECO:0000256" key="6">
    <source>
        <dbReference type="SAM" id="MobiDB-lite"/>
    </source>
</evidence>
<evidence type="ECO:0000256" key="2">
    <source>
        <dbReference type="ARBA" id="ARBA00022737"/>
    </source>
</evidence>
<gene>
    <name evidence="7" type="ORF">B0A55_11320</name>
</gene>
<keyword evidence="8" id="KW-1185">Reference proteome</keyword>
<dbReference type="InterPro" id="IPR002885">
    <property type="entry name" value="PPR_rpt"/>
</dbReference>
<dbReference type="PANTHER" id="PTHR47936">
    <property type="entry name" value="PPR_LONG DOMAIN-CONTAINING PROTEIN"/>
    <property type="match status" value="1"/>
</dbReference>
<dbReference type="Pfam" id="PF13041">
    <property type="entry name" value="PPR_2"/>
    <property type="match status" value="1"/>
</dbReference>
<evidence type="ECO:0000256" key="5">
    <source>
        <dbReference type="PROSITE-ProRule" id="PRU00708"/>
    </source>
</evidence>
<evidence type="ECO:0000313" key="7">
    <source>
        <dbReference type="EMBL" id="TKA61794.1"/>
    </source>
</evidence>
<dbReference type="PROSITE" id="PS51375">
    <property type="entry name" value="PPR"/>
    <property type="match status" value="1"/>
</dbReference>
<reference evidence="7 8" key="1">
    <citation type="submission" date="2017-03" db="EMBL/GenBank/DDBJ databases">
        <title>Genomes of endolithic fungi from Antarctica.</title>
        <authorList>
            <person name="Coleine C."/>
            <person name="Masonjones S."/>
            <person name="Stajich J.E."/>
        </authorList>
    </citation>
    <scope>NUCLEOTIDE SEQUENCE [LARGE SCALE GENOMIC DNA]</scope>
    <source>
        <strain evidence="7 8">CCFEE 5184</strain>
    </source>
</reference>
<dbReference type="NCBIfam" id="TIGR00756">
    <property type="entry name" value="PPR"/>
    <property type="match status" value="1"/>
</dbReference>
<evidence type="ECO:0000256" key="3">
    <source>
        <dbReference type="ARBA" id="ARBA00044493"/>
    </source>
</evidence>
<feature type="region of interest" description="Disordered" evidence="6">
    <location>
        <begin position="641"/>
        <end position="667"/>
    </location>
</feature>
<dbReference type="Gene3D" id="1.25.40.10">
    <property type="entry name" value="Tetratricopeptide repeat domain"/>
    <property type="match status" value="2"/>
</dbReference>
<comment type="subunit">
    <text evidence="4">Binds to mitochondrial small subunit 15S rRNA.</text>
</comment>
<comment type="function">
    <text evidence="3">Regulates mitochondrial small subunit maturation by controlling 15S rRNA 5'-end processing. Localizes to the 5' precursor of the 15S rRNA in a position that is subsequently occupied by mS47 in the mature yeast mtSSU. Uses structure and sequence-specific RNA recognition, binding to a single-stranded region of the precursor and specifically recognizing bases -6 to -1. The exchange of Ccm1 for mS47 is coupled to the irreversible removal of precursor rRNA that is accompanied by conformational changes of the mitoribosomal proteins uS5m and mS26. These conformational changes signal completion of 5'-end rRNA processing through protection of the mature 5'-end of the 15S rRNA and stabilization of mS47. The removal of the 5' precursor together with the dissociation of Ccm1 may be catalyzed by the 5'-3' exoribonuclease Pet127. Involved in the specific removal of group I introns in mitochondrial encoded transcripts.</text>
</comment>
<feature type="compositionally biased region" description="Basic and acidic residues" evidence="6">
    <location>
        <begin position="649"/>
        <end position="663"/>
    </location>
</feature>
<dbReference type="PANTHER" id="PTHR47936:SF1">
    <property type="entry name" value="PENTATRICOPEPTIDE REPEAT-CONTAINING PROTEIN GUN1, CHLOROPLASTIC"/>
    <property type="match status" value="1"/>
</dbReference>
<protein>
    <recommendedName>
        <fullName evidence="9">Pentacotripeptide-repeat region of PRORP domain-containing protein</fullName>
    </recommendedName>
</protein>
<evidence type="ECO:0008006" key="9">
    <source>
        <dbReference type="Google" id="ProtNLM"/>
    </source>
</evidence>
<sequence>MFDCSACTLRAIRAIASESVTARPHTRLLLTPHLHRRPASTATAANTSTPAGTPYLNSAQLRHEERTQSDPFVPLIRRNEVRDPNAATETRLVETKERAVERALQKELQWLADPAKLADHVHYTLRCNDPEKALELCRLASNKMQCVVSWNHCLDWFMKQERVQEALKVYNEMKKRAQFPDAFTYTLLLRGLAGLQGKDKRVKVVEEHVSKAVSVFHSMSSPTSRVQPSIIHTNAALKVCAFGQDMDAMWGIAGKIPDHGPGAADHVTYSIILNAIRHEVQRMAFDADPQAASAQREKAMQEGRRVWMEVVQKWRGGQVKLDEELVCAMGRLLLASQRLSDWDDVLSLVQQTMQIERLVAPYGSPERRTGHVPQLEGIRDEASELTASEQEEHDGYIEAPAAKVFNAVKPLTPDKSKPNQRSTTLAYVTPGNASLSILLEACTSMRVPKTASAYWSLLTSEAYNLKPDIQNFNSQLRLLQKNRASGQAARLLKEDLVAAGVEPMVITFRIAMGVCARDWKNQHALEHATDIVSAMETTISDPDVETLKKYLSLAVTTNSGPKVVAALDRLDSIVYNLRSRILYGPADGRLTPQKELQAKTEAQAFFRQLVGAIDTLMDRGLVPREDYSHWHARRSQLTKFVGRSTQSTERSEERLVENGKLGDGKGGLQRVGRARVMFESGRELKGFREKSSSG</sequence>
<accession>A0A4U0WG00</accession>
<dbReference type="InterPro" id="IPR011990">
    <property type="entry name" value="TPR-like_helical_dom_sf"/>
</dbReference>
<feature type="non-terminal residue" evidence="7">
    <location>
        <position position="694"/>
    </location>
</feature>
<feature type="repeat" description="PPR" evidence="5">
    <location>
        <begin position="146"/>
        <end position="180"/>
    </location>
</feature>
<evidence type="ECO:0000256" key="1">
    <source>
        <dbReference type="ARBA" id="ARBA00006192"/>
    </source>
</evidence>
<evidence type="ECO:0000256" key="4">
    <source>
        <dbReference type="ARBA" id="ARBA00044511"/>
    </source>
</evidence>
<keyword evidence="2" id="KW-0677">Repeat</keyword>
<comment type="similarity">
    <text evidence="1">Belongs to the CCM1 family.</text>
</comment>
<dbReference type="STRING" id="329884.A0A4U0WG00"/>
<dbReference type="Proteomes" id="UP000309340">
    <property type="component" value="Unassembled WGS sequence"/>
</dbReference>
<comment type="caution">
    <text evidence="7">The sequence shown here is derived from an EMBL/GenBank/DDBJ whole genome shotgun (WGS) entry which is preliminary data.</text>
</comment>
<organism evidence="7 8">
    <name type="scientific">Friedmanniomyces simplex</name>
    <dbReference type="NCBI Taxonomy" id="329884"/>
    <lineage>
        <taxon>Eukaryota</taxon>
        <taxon>Fungi</taxon>
        <taxon>Dikarya</taxon>
        <taxon>Ascomycota</taxon>
        <taxon>Pezizomycotina</taxon>
        <taxon>Dothideomycetes</taxon>
        <taxon>Dothideomycetidae</taxon>
        <taxon>Mycosphaerellales</taxon>
        <taxon>Teratosphaeriaceae</taxon>
        <taxon>Friedmanniomyces</taxon>
    </lineage>
</organism>
<dbReference type="AlphaFoldDB" id="A0A4U0WG00"/>
<dbReference type="EMBL" id="NAJQ01001166">
    <property type="protein sequence ID" value="TKA61794.1"/>
    <property type="molecule type" value="Genomic_DNA"/>
</dbReference>
<proteinExistence type="inferred from homology"/>
<dbReference type="OrthoDB" id="185373at2759"/>
<evidence type="ECO:0000313" key="8">
    <source>
        <dbReference type="Proteomes" id="UP000309340"/>
    </source>
</evidence>
<name>A0A4U0WG00_9PEZI</name>